<evidence type="ECO:0000313" key="1">
    <source>
        <dbReference type="EMBL" id="RVX23934.1"/>
    </source>
</evidence>
<proteinExistence type="predicted"/>
<dbReference type="AlphaFoldDB" id="A0A438KRU3"/>
<comment type="caution">
    <text evidence="1">The sequence shown here is derived from an EMBL/GenBank/DDBJ whole genome shotgun (WGS) entry which is preliminary data.</text>
</comment>
<sequence length="169" mass="18651">MVSEPREKTLFFWFTRVINSGNPSSDRVSFRSPSSSPKAFQSAISWSAKRDLQLFSNTEPKTHPRAIFLRRPESHTLALRARGPLSGAELFQQARPAPSCTSKPPLVLSEPYFSIFLAFSLRGSSLASSGSSLPWQDLCVPWEGLFFVSSHFLLCLGPDIPSSSSTTVI</sequence>
<dbReference type="Proteomes" id="UP000288805">
    <property type="component" value="Unassembled WGS sequence"/>
</dbReference>
<evidence type="ECO:0000313" key="2">
    <source>
        <dbReference type="Proteomes" id="UP000288805"/>
    </source>
</evidence>
<protein>
    <submittedName>
        <fullName evidence="1">Uncharacterized protein</fullName>
    </submittedName>
</protein>
<dbReference type="EMBL" id="QGNW01000001">
    <property type="protein sequence ID" value="RVX23934.1"/>
    <property type="molecule type" value="Genomic_DNA"/>
</dbReference>
<gene>
    <name evidence="1" type="ORF">CK203_000052</name>
</gene>
<accession>A0A438KRU3</accession>
<organism evidence="1 2">
    <name type="scientific">Vitis vinifera</name>
    <name type="common">Grape</name>
    <dbReference type="NCBI Taxonomy" id="29760"/>
    <lineage>
        <taxon>Eukaryota</taxon>
        <taxon>Viridiplantae</taxon>
        <taxon>Streptophyta</taxon>
        <taxon>Embryophyta</taxon>
        <taxon>Tracheophyta</taxon>
        <taxon>Spermatophyta</taxon>
        <taxon>Magnoliopsida</taxon>
        <taxon>eudicotyledons</taxon>
        <taxon>Gunneridae</taxon>
        <taxon>Pentapetalae</taxon>
        <taxon>rosids</taxon>
        <taxon>Vitales</taxon>
        <taxon>Vitaceae</taxon>
        <taxon>Viteae</taxon>
        <taxon>Vitis</taxon>
    </lineage>
</organism>
<reference evidence="1 2" key="1">
    <citation type="journal article" date="2018" name="PLoS Genet.">
        <title>Population sequencing reveals clonal diversity and ancestral inbreeding in the grapevine cultivar Chardonnay.</title>
        <authorList>
            <person name="Roach M.J."/>
            <person name="Johnson D.L."/>
            <person name="Bohlmann J."/>
            <person name="van Vuuren H.J."/>
            <person name="Jones S.J."/>
            <person name="Pretorius I.S."/>
            <person name="Schmidt S.A."/>
            <person name="Borneman A.R."/>
        </authorList>
    </citation>
    <scope>NUCLEOTIDE SEQUENCE [LARGE SCALE GENOMIC DNA]</scope>
    <source>
        <strain evidence="2">cv. Chardonnay</strain>
        <tissue evidence="1">Leaf</tissue>
    </source>
</reference>
<name>A0A438KRU3_VITVI</name>